<dbReference type="InterPro" id="IPR049437">
    <property type="entry name" value="tRNA-synt_1c_C2"/>
</dbReference>
<dbReference type="EMBL" id="RBPX01000405">
    <property type="protein sequence ID" value="RMO56367.1"/>
    <property type="molecule type" value="Genomic_DNA"/>
</dbReference>
<dbReference type="GO" id="GO:0004819">
    <property type="term" value="F:glutamine-tRNA ligase activity"/>
    <property type="evidence" value="ECO:0007669"/>
    <property type="project" value="TreeGrafter"/>
</dbReference>
<evidence type="ECO:0000256" key="2">
    <source>
        <dbReference type="ARBA" id="ARBA00035479"/>
    </source>
</evidence>
<dbReference type="GO" id="GO:0005524">
    <property type="term" value="F:ATP binding"/>
    <property type="evidence" value="ECO:0007669"/>
    <property type="project" value="InterPro"/>
</dbReference>
<name>A0A3M3WEZ2_PSEAP</name>
<dbReference type="FunFam" id="2.40.240.10:FF:000003">
    <property type="entry name" value="Glutamine--tRNA ligase"/>
    <property type="match status" value="1"/>
</dbReference>
<keyword evidence="5" id="KW-0436">Ligase</keyword>
<feature type="domain" description="tRNA synthetases class I (E and Q) anti-codon binding" evidence="4">
    <location>
        <begin position="149"/>
        <end position="225"/>
    </location>
</feature>
<accession>A0A3M3WEZ2</accession>
<evidence type="ECO:0000259" key="4">
    <source>
        <dbReference type="Pfam" id="PF20974"/>
    </source>
</evidence>
<keyword evidence="1" id="KW-0648">Protein biosynthesis</keyword>
<evidence type="ECO:0000313" key="5">
    <source>
        <dbReference type="EMBL" id="RMO56367.1"/>
    </source>
</evidence>
<dbReference type="SUPFAM" id="SSF50715">
    <property type="entry name" value="Ribosomal protein L25-like"/>
    <property type="match status" value="1"/>
</dbReference>
<dbReference type="InterPro" id="IPR050132">
    <property type="entry name" value="Gln/Glu-tRNA_Ligase"/>
</dbReference>
<dbReference type="Proteomes" id="UP000274541">
    <property type="component" value="Unassembled WGS sequence"/>
</dbReference>
<dbReference type="Pfam" id="PF20974">
    <property type="entry name" value="tRNA-synt_1c_C2"/>
    <property type="match status" value="1"/>
</dbReference>
<protein>
    <recommendedName>
        <fullName evidence="2">50S ribosomal protein L25</fullName>
    </recommendedName>
</protein>
<sequence length="247" mass="28228">MRNFCEMIGTNRSDGVVDFGMLEFSIRDDLDHSAPRAMCVLRPLKVVITNYPEGQVEKLELPRHPKEDLGVRELPFSREIYIDRDDYMEEPPKGYKRLEPNGEVRLRGSYVIRADEAIKDADGNIVELRCSYDPETLGKNPEGRKVKGVVHWVPAAESVECEVRLYDRLFRSPNPEKAEEGASFLDNINPDSLQVLTGCRAEPSLGQAQPEDRFQFEREGYFCADIKDSKAGRPVFNRTVTLRDSWT</sequence>
<dbReference type="Gene3D" id="2.40.240.10">
    <property type="entry name" value="Ribosomal Protein L25, Chain P"/>
    <property type="match status" value="2"/>
</dbReference>
<dbReference type="InterPro" id="IPR020059">
    <property type="entry name" value="Glu/Gln-tRNA-synth_Ib_codon-bd"/>
</dbReference>
<dbReference type="InterPro" id="IPR011035">
    <property type="entry name" value="Ribosomal_bL25/Gln-tRNA_synth"/>
</dbReference>
<dbReference type="PANTHER" id="PTHR43097">
    <property type="entry name" value="GLUTAMINE-TRNA LIGASE"/>
    <property type="match status" value="1"/>
</dbReference>
<evidence type="ECO:0000256" key="1">
    <source>
        <dbReference type="ARBA" id="ARBA00022917"/>
    </source>
</evidence>
<dbReference type="Pfam" id="PF03950">
    <property type="entry name" value="tRNA-synt_1c_C"/>
    <property type="match status" value="1"/>
</dbReference>
<dbReference type="InterPro" id="IPR020056">
    <property type="entry name" value="Rbsml_bL25/Gln-tRNA_synth_N"/>
</dbReference>
<comment type="caution">
    <text evidence="5">The sequence shown here is derived from an EMBL/GenBank/DDBJ whole genome shotgun (WGS) entry which is preliminary data.</text>
</comment>
<dbReference type="FunFam" id="2.40.240.10:FF:000001">
    <property type="entry name" value="Glutamine--tRNA ligase"/>
    <property type="match status" value="1"/>
</dbReference>
<dbReference type="GO" id="GO:0006425">
    <property type="term" value="P:glutaminyl-tRNA aminoacylation"/>
    <property type="evidence" value="ECO:0007669"/>
    <property type="project" value="TreeGrafter"/>
</dbReference>
<gene>
    <name evidence="5" type="ORF">ALQ37_04915</name>
</gene>
<dbReference type="PANTHER" id="PTHR43097:SF5">
    <property type="entry name" value="GLUTAMATE--TRNA LIGASE"/>
    <property type="match status" value="1"/>
</dbReference>
<evidence type="ECO:0000259" key="3">
    <source>
        <dbReference type="Pfam" id="PF03950"/>
    </source>
</evidence>
<feature type="domain" description="Glutamyl/glutaminyl-tRNA synthetase class Ib anti-codon binding" evidence="3">
    <location>
        <begin position="34"/>
        <end position="133"/>
    </location>
</feature>
<dbReference type="GO" id="GO:0005829">
    <property type="term" value="C:cytosol"/>
    <property type="evidence" value="ECO:0007669"/>
    <property type="project" value="TreeGrafter"/>
</dbReference>
<dbReference type="AlphaFoldDB" id="A0A3M3WEZ2"/>
<proteinExistence type="predicted"/>
<organism evidence="5 6">
    <name type="scientific">Pseudomonas syringae pv. aptata</name>
    <dbReference type="NCBI Taxonomy" id="83167"/>
    <lineage>
        <taxon>Bacteria</taxon>
        <taxon>Pseudomonadati</taxon>
        <taxon>Pseudomonadota</taxon>
        <taxon>Gammaproteobacteria</taxon>
        <taxon>Pseudomonadales</taxon>
        <taxon>Pseudomonadaceae</taxon>
        <taxon>Pseudomonas</taxon>
        <taxon>Pseudomonas syringae</taxon>
    </lineage>
</organism>
<reference evidence="5 6" key="1">
    <citation type="submission" date="2018-08" db="EMBL/GenBank/DDBJ databases">
        <title>Recombination of ecologically and evolutionarily significant loci maintains genetic cohesion in the Pseudomonas syringae species complex.</title>
        <authorList>
            <person name="Dillon M."/>
            <person name="Thakur S."/>
            <person name="Almeida R.N.D."/>
            <person name="Weir B.S."/>
            <person name="Guttman D.S."/>
        </authorList>
    </citation>
    <scope>NUCLEOTIDE SEQUENCE [LARGE SCALE GENOMIC DNA]</scope>
    <source>
        <strain evidence="5 6">ICMP 4388</strain>
    </source>
</reference>
<evidence type="ECO:0000313" key="6">
    <source>
        <dbReference type="Proteomes" id="UP000274541"/>
    </source>
</evidence>